<dbReference type="GO" id="GO:0042300">
    <property type="term" value="F:beta-amyrin synthase activity"/>
    <property type="evidence" value="ECO:0007669"/>
    <property type="project" value="TreeGrafter"/>
</dbReference>
<evidence type="ECO:0000313" key="2">
    <source>
        <dbReference type="Proteomes" id="UP000626092"/>
    </source>
</evidence>
<reference evidence="1" key="1">
    <citation type="submission" date="2019-11" db="EMBL/GenBank/DDBJ databases">
        <authorList>
            <person name="Liu Y."/>
            <person name="Hou J."/>
            <person name="Li T.-Q."/>
            <person name="Guan C.-H."/>
            <person name="Wu X."/>
            <person name="Wu H.-Z."/>
            <person name="Ling F."/>
            <person name="Zhang R."/>
            <person name="Shi X.-G."/>
            <person name="Ren J.-P."/>
            <person name="Chen E.-F."/>
            <person name="Sun J.-M."/>
        </authorList>
    </citation>
    <scope>NUCLEOTIDE SEQUENCE</scope>
    <source>
        <strain evidence="1">Adult_tree_wgs_1</strain>
        <tissue evidence="1">Leaves</tissue>
    </source>
</reference>
<dbReference type="PANTHER" id="PTHR11764:SF58">
    <property type="entry name" value="BETA-AMYRIN SYNTHASE-RELATED"/>
    <property type="match status" value="1"/>
</dbReference>
<proteinExistence type="predicted"/>
<gene>
    <name evidence="1" type="ORF">RHSIM_Rhsim02G0209900</name>
</gene>
<dbReference type="InterPro" id="IPR018333">
    <property type="entry name" value="Squalene_cyclase"/>
</dbReference>
<protein>
    <submittedName>
        <fullName evidence="1">Uncharacterized protein</fullName>
    </submittedName>
</protein>
<sequence>MWKLKVAEGLGPCLYSTNNFVDRQIWELNPDVGTSEEREAFEKARDDYQKNKSRVRLGGDVLMRLQVVLTISWGGGRGRLAARSPTDLFLGMIIMGLTACCRRVILLVVTLGDCNSVVFECYSVLGGVEVAVNNGEWIC</sequence>
<dbReference type="AlphaFoldDB" id="A0A834HB93"/>
<dbReference type="EMBL" id="WJXA01000002">
    <property type="protein sequence ID" value="KAF7151321.1"/>
    <property type="molecule type" value="Genomic_DNA"/>
</dbReference>
<accession>A0A834HB93</accession>
<keyword evidence="2" id="KW-1185">Reference proteome</keyword>
<comment type="caution">
    <text evidence="1">The sequence shown here is derived from an EMBL/GenBank/DDBJ whole genome shotgun (WGS) entry which is preliminary data.</text>
</comment>
<name>A0A834HB93_RHOSS</name>
<dbReference type="Proteomes" id="UP000626092">
    <property type="component" value="Unassembled WGS sequence"/>
</dbReference>
<dbReference type="GO" id="GO:0005811">
    <property type="term" value="C:lipid droplet"/>
    <property type="evidence" value="ECO:0007669"/>
    <property type="project" value="InterPro"/>
</dbReference>
<dbReference type="OrthoDB" id="21502at2759"/>
<dbReference type="PANTHER" id="PTHR11764">
    <property type="entry name" value="TERPENE CYCLASE/MUTASE FAMILY MEMBER"/>
    <property type="match status" value="1"/>
</dbReference>
<dbReference type="GO" id="GO:0016104">
    <property type="term" value="P:triterpenoid biosynthetic process"/>
    <property type="evidence" value="ECO:0007669"/>
    <property type="project" value="InterPro"/>
</dbReference>
<organism evidence="1 2">
    <name type="scientific">Rhododendron simsii</name>
    <name type="common">Sims's rhododendron</name>
    <dbReference type="NCBI Taxonomy" id="118357"/>
    <lineage>
        <taxon>Eukaryota</taxon>
        <taxon>Viridiplantae</taxon>
        <taxon>Streptophyta</taxon>
        <taxon>Embryophyta</taxon>
        <taxon>Tracheophyta</taxon>
        <taxon>Spermatophyta</taxon>
        <taxon>Magnoliopsida</taxon>
        <taxon>eudicotyledons</taxon>
        <taxon>Gunneridae</taxon>
        <taxon>Pentapetalae</taxon>
        <taxon>asterids</taxon>
        <taxon>Ericales</taxon>
        <taxon>Ericaceae</taxon>
        <taxon>Ericoideae</taxon>
        <taxon>Rhodoreae</taxon>
        <taxon>Rhododendron</taxon>
    </lineage>
</organism>
<evidence type="ECO:0000313" key="1">
    <source>
        <dbReference type="EMBL" id="KAF7151321.1"/>
    </source>
</evidence>